<dbReference type="SUPFAM" id="SSF81383">
    <property type="entry name" value="F-box domain"/>
    <property type="match status" value="1"/>
</dbReference>
<protein>
    <recommendedName>
        <fullName evidence="1">F-box domain-containing protein</fullName>
    </recommendedName>
</protein>
<reference evidence="2 3" key="1">
    <citation type="journal article" date="2016" name="Mol. Biol. Evol.">
        <title>Comparative Genomics of Early-Diverging Mushroom-Forming Fungi Provides Insights into the Origins of Lignocellulose Decay Capabilities.</title>
        <authorList>
            <person name="Nagy L.G."/>
            <person name="Riley R."/>
            <person name="Tritt A."/>
            <person name="Adam C."/>
            <person name="Daum C."/>
            <person name="Floudas D."/>
            <person name="Sun H."/>
            <person name="Yadav J.S."/>
            <person name="Pangilinan J."/>
            <person name="Larsson K.H."/>
            <person name="Matsuura K."/>
            <person name="Barry K."/>
            <person name="Labutti K."/>
            <person name="Kuo R."/>
            <person name="Ohm R.A."/>
            <person name="Bhattacharya S.S."/>
            <person name="Shirouzu T."/>
            <person name="Yoshinaga Y."/>
            <person name="Martin F.M."/>
            <person name="Grigoriev I.V."/>
            <person name="Hibbett D.S."/>
        </authorList>
    </citation>
    <scope>NUCLEOTIDE SEQUENCE [LARGE SCALE GENOMIC DNA]</scope>
    <source>
        <strain evidence="2 3">HHB12029</strain>
    </source>
</reference>
<dbReference type="OrthoDB" id="2269034at2759"/>
<evidence type="ECO:0000259" key="1">
    <source>
        <dbReference type="PROSITE" id="PS50181"/>
    </source>
</evidence>
<dbReference type="AlphaFoldDB" id="A0A165NUB0"/>
<keyword evidence="3" id="KW-1185">Reference proteome</keyword>
<evidence type="ECO:0000313" key="2">
    <source>
        <dbReference type="EMBL" id="KZW01232.1"/>
    </source>
</evidence>
<organism evidence="2 3">
    <name type="scientific">Exidia glandulosa HHB12029</name>
    <dbReference type="NCBI Taxonomy" id="1314781"/>
    <lineage>
        <taxon>Eukaryota</taxon>
        <taxon>Fungi</taxon>
        <taxon>Dikarya</taxon>
        <taxon>Basidiomycota</taxon>
        <taxon>Agaricomycotina</taxon>
        <taxon>Agaricomycetes</taxon>
        <taxon>Auriculariales</taxon>
        <taxon>Exidiaceae</taxon>
        <taxon>Exidia</taxon>
    </lineage>
</organism>
<dbReference type="Pfam" id="PF12937">
    <property type="entry name" value="F-box-like"/>
    <property type="match status" value="1"/>
</dbReference>
<dbReference type="EMBL" id="KV425895">
    <property type="protein sequence ID" value="KZW01232.1"/>
    <property type="molecule type" value="Genomic_DNA"/>
</dbReference>
<dbReference type="InterPro" id="IPR001810">
    <property type="entry name" value="F-box_dom"/>
</dbReference>
<accession>A0A165NUB0</accession>
<dbReference type="InParanoid" id="A0A165NUB0"/>
<dbReference type="PROSITE" id="PS50181">
    <property type="entry name" value="FBOX"/>
    <property type="match status" value="1"/>
</dbReference>
<feature type="domain" description="F-box" evidence="1">
    <location>
        <begin position="65"/>
        <end position="112"/>
    </location>
</feature>
<evidence type="ECO:0000313" key="3">
    <source>
        <dbReference type="Proteomes" id="UP000077266"/>
    </source>
</evidence>
<dbReference type="Proteomes" id="UP000077266">
    <property type="component" value="Unassembled WGS sequence"/>
</dbReference>
<name>A0A165NUB0_EXIGL</name>
<dbReference type="Gene3D" id="1.20.1280.50">
    <property type="match status" value="1"/>
</dbReference>
<gene>
    <name evidence="2" type="ORF">EXIGLDRAFT_830195</name>
</gene>
<proteinExistence type="predicted"/>
<sequence length="535" mass="59388">MSTQISSDVAHELAHTVQLAFRKIVMSAPDVTKSNVGSLTKLYEAVLGSVRDALVSELRDQSNRLFPRYRLPDELWCMIWRQLSLDGRIHVSHVCHDWRTLALSSPALWSDLHFVTSRHDQDYCDCHDCEDFRHHTECTNCDNEWSSGSSNLRTILEVLPRSLAHPLSLTICVQLPEGSEPDRSELNTLARALRTQINRLRTLHCDISFEEPLADFMSHVKVFPALTSLTCEISSAVEDGLLPEDSSFPSLQTMDLRGDIPMNIGIRAPPTVRNLACDYTSSLQFTGVLSAFPHLSTLHVRMRSLSTEFSADIRGLAKTIACVTVSDVFVHDAQAVLDMFDEPTRPNFTLCCAEGTRGALLAFATLHEGVHLSCEIHEGHEGPVRLIATDAHQRMRTLYCHGRDGRNVWDHLFPTSLHSVTLDLRLPYVTLADFLTRTPDTRELVLVLPGPNDIAAFVTRVTNDSLQSTPAFDALRFKSSPGPRVVVSAEILTTILCWLQAPLPLRTVVFDCGVIYDGAAGDTSDVVGEIVTVPS</sequence>
<dbReference type="InterPro" id="IPR036047">
    <property type="entry name" value="F-box-like_dom_sf"/>
</dbReference>